<evidence type="ECO:0000313" key="1">
    <source>
        <dbReference type="EMBL" id="NJP33747.1"/>
    </source>
</evidence>
<sequence length="160" mass="18049">MTSIFNTPIMLFSSPRISGENVSAFAFVSHRARTGDRVVQASRAPKRDDDRTISRAVFVIEDAGSRLSRIRCPAYDNRYLFFSWDKEKSRHLVEAKTDGSDDRTLMHITEVHPGEYVIVCPATRNSYMNVSTIKDGSDLYICHDTDDISTFKILRPGGPS</sequence>
<protein>
    <submittedName>
        <fullName evidence="1">Uncharacterized protein</fullName>
    </submittedName>
</protein>
<comment type="caution">
    <text evidence="1">The sequence shown here is derived from an EMBL/GenBank/DDBJ whole genome shotgun (WGS) entry which is preliminary data.</text>
</comment>
<keyword evidence="2" id="KW-1185">Reference proteome</keyword>
<accession>A0ABX0Z7B6</accession>
<reference evidence="1 2" key="1">
    <citation type="submission" date="2020-03" db="EMBL/GenBank/DDBJ databases">
        <title>WGS of actinomycetes isolated from Thailand.</title>
        <authorList>
            <person name="Thawai C."/>
        </authorList>
    </citation>
    <scope>NUCLEOTIDE SEQUENCE [LARGE SCALE GENOMIC DNA]</scope>
    <source>
        <strain evidence="1 2">HSS6-12</strain>
    </source>
</reference>
<evidence type="ECO:0000313" key="2">
    <source>
        <dbReference type="Proteomes" id="UP000783871"/>
    </source>
</evidence>
<proteinExistence type="predicted"/>
<dbReference type="RefSeq" id="WP_168002116.1">
    <property type="nucleotide sequence ID" value="NZ_JAATEO010000018.1"/>
</dbReference>
<dbReference type="EMBL" id="JAATEO010000018">
    <property type="protein sequence ID" value="NJP33747.1"/>
    <property type="molecule type" value="Genomic_DNA"/>
</dbReference>
<name>A0ABX0Z7B6_9ACTN</name>
<dbReference type="Proteomes" id="UP000783871">
    <property type="component" value="Unassembled WGS sequence"/>
</dbReference>
<gene>
    <name evidence="1" type="ORF">HCJ94_17600</name>
</gene>
<organism evidence="1 2">
    <name type="scientific">Micromonospora thermarum</name>
    <dbReference type="NCBI Taxonomy" id="2720024"/>
    <lineage>
        <taxon>Bacteria</taxon>
        <taxon>Bacillati</taxon>
        <taxon>Actinomycetota</taxon>
        <taxon>Actinomycetes</taxon>
        <taxon>Micromonosporales</taxon>
        <taxon>Micromonosporaceae</taxon>
        <taxon>Micromonospora</taxon>
    </lineage>
</organism>